<gene>
    <name evidence="1" type="ORF">N7539_008637</name>
</gene>
<dbReference type="EMBL" id="JAPWDQ010000013">
    <property type="protein sequence ID" value="KAJ5472068.1"/>
    <property type="molecule type" value="Genomic_DNA"/>
</dbReference>
<dbReference type="AlphaFoldDB" id="A0A9W9WRM7"/>
<comment type="caution">
    <text evidence="1">The sequence shown here is derived from an EMBL/GenBank/DDBJ whole genome shotgun (WGS) entry which is preliminary data.</text>
</comment>
<reference evidence="1" key="1">
    <citation type="submission" date="2022-12" db="EMBL/GenBank/DDBJ databases">
        <authorList>
            <person name="Petersen C."/>
        </authorList>
    </citation>
    <scope>NUCLEOTIDE SEQUENCE</scope>
    <source>
        <strain evidence="1">IBT 30728</strain>
    </source>
</reference>
<name>A0A9W9WRM7_9EURO</name>
<dbReference type="GeneID" id="81628482"/>
<reference evidence="1" key="2">
    <citation type="journal article" date="2023" name="IMA Fungus">
        <title>Comparative genomic study of the Penicillium genus elucidates a diverse pangenome and 15 lateral gene transfer events.</title>
        <authorList>
            <person name="Petersen C."/>
            <person name="Sorensen T."/>
            <person name="Nielsen M.R."/>
            <person name="Sondergaard T.E."/>
            <person name="Sorensen J.L."/>
            <person name="Fitzpatrick D.A."/>
            <person name="Frisvad J.C."/>
            <person name="Nielsen K.L."/>
        </authorList>
    </citation>
    <scope>NUCLEOTIDE SEQUENCE</scope>
    <source>
        <strain evidence="1">IBT 30728</strain>
    </source>
</reference>
<keyword evidence="2" id="KW-1185">Reference proteome</keyword>
<protein>
    <submittedName>
        <fullName evidence="1">Uncharacterized protein</fullName>
    </submittedName>
</protein>
<evidence type="ECO:0000313" key="2">
    <source>
        <dbReference type="Proteomes" id="UP001148312"/>
    </source>
</evidence>
<dbReference type="RefSeq" id="XP_056786614.1">
    <property type="nucleotide sequence ID" value="XM_056938232.1"/>
</dbReference>
<accession>A0A9W9WRM7</accession>
<sequence>MALDEKGELEKQLLQTKQALDVASTTSQHQIAWSEVFPVLQHAQSSLLTTASQVGKMLDVLQNKRNGMYLPGSTIYQDAWANSTAPLPVIHGHHPMDTSITPPQFADCGLTS</sequence>
<dbReference type="Proteomes" id="UP001148312">
    <property type="component" value="Unassembled WGS sequence"/>
</dbReference>
<proteinExistence type="predicted"/>
<evidence type="ECO:0000313" key="1">
    <source>
        <dbReference type="EMBL" id="KAJ5472068.1"/>
    </source>
</evidence>
<organism evidence="1 2">
    <name type="scientific">Penicillium diatomitis</name>
    <dbReference type="NCBI Taxonomy" id="2819901"/>
    <lineage>
        <taxon>Eukaryota</taxon>
        <taxon>Fungi</taxon>
        <taxon>Dikarya</taxon>
        <taxon>Ascomycota</taxon>
        <taxon>Pezizomycotina</taxon>
        <taxon>Eurotiomycetes</taxon>
        <taxon>Eurotiomycetidae</taxon>
        <taxon>Eurotiales</taxon>
        <taxon>Aspergillaceae</taxon>
        <taxon>Penicillium</taxon>
    </lineage>
</organism>